<keyword evidence="3" id="KW-0378">Hydrolase</keyword>
<dbReference type="InterPro" id="IPR001031">
    <property type="entry name" value="Thioesterase"/>
</dbReference>
<dbReference type="EMBL" id="FWWY01000002">
    <property type="protein sequence ID" value="SMC07889.1"/>
    <property type="molecule type" value="Genomic_DNA"/>
</dbReference>
<protein>
    <submittedName>
        <fullName evidence="3">Medium-chain acyl-[acyl-carrier-protein] hydrolase</fullName>
    </submittedName>
</protein>
<dbReference type="AlphaFoldDB" id="A0A1W1WNW9"/>
<dbReference type="SUPFAM" id="SSF53474">
    <property type="entry name" value="alpha/beta-Hydrolases"/>
    <property type="match status" value="1"/>
</dbReference>
<name>A0A1W1WNW9_SULTA</name>
<dbReference type="GO" id="GO:0008610">
    <property type="term" value="P:lipid biosynthetic process"/>
    <property type="evidence" value="ECO:0007669"/>
    <property type="project" value="TreeGrafter"/>
</dbReference>
<evidence type="ECO:0000313" key="3">
    <source>
        <dbReference type="EMBL" id="SMC07889.1"/>
    </source>
</evidence>
<sequence length="246" mass="27291">MNNILLFSRKKAKARLLCFPHAGAGAISIKPLADNLPDWIEVASIRLPGRESRFNEPLLTRFSEFRDDALSSILELQTDKTPLFLLGQCSGATLAYGVAKSLVALPGTAVLGLIVVSSSNPTFLRHQMSGVNLRDLAEEAMNTGIPKEILDVTEFSNIILEQMEADYRLVFNTVSEVSSNPAPFPILEFRAVDDRLESPSRWEGFSTNWETAVIPGKHLLIQENPRDLATLTLRFIERLSDPQTNI</sequence>
<dbReference type="RefSeq" id="WP_020373402.1">
    <property type="nucleotide sequence ID" value="NZ_FWWY01000002.1"/>
</dbReference>
<keyword evidence="4" id="KW-1185">Reference proteome</keyword>
<gene>
    <name evidence="3" type="ORF">SAMN00768000_3516</name>
</gene>
<dbReference type="Gene3D" id="3.40.50.1820">
    <property type="entry name" value="alpha/beta hydrolase"/>
    <property type="match status" value="1"/>
</dbReference>
<evidence type="ECO:0000259" key="2">
    <source>
        <dbReference type="Pfam" id="PF00975"/>
    </source>
</evidence>
<dbReference type="InterPro" id="IPR012223">
    <property type="entry name" value="TEII"/>
</dbReference>
<dbReference type="GO" id="GO:0016787">
    <property type="term" value="F:hydrolase activity"/>
    <property type="evidence" value="ECO:0007669"/>
    <property type="project" value="UniProtKB-KW"/>
</dbReference>
<dbReference type="PANTHER" id="PTHR11487">
    <property type="entry name" value="THIOESTERASE"/>
    <property type="match status" value="1"/>
</dbReference>
<evidence type="ECO:0000313" key="4">
    <source>
        <dbReference type="Proteomes" id="UP000192660"/>
    </source>
</evidence>
<dbReference type="OrthoDB" id="2213423at2"/>
<proteinExistence type="inferred from homology"/>
<organism evidence="3 4">
    <name type="scientific">Sulfobacillus thermosulfidooxidans (strain DSM 9293 / VKM B-1269 / AT-1)</name>
    <dbReference type="NCBI Taxonomy" id="929705"/>
    <lineage>
        <taxon>Bacteria</taxon>
        <taxon>Bacillati</taxon>
        <taxon>Bacillota</taxon>
        <taxon>Clostridia</taxon>
        <taxon>Eubacteriales</taxon>
        <taxon>Clostridiales Family XVII. Incertae Sedis</taxon>
        <taxon>Sulfobacillus</taxon>
    </lineage>
</organism>
<dbReference type="InterPro" id="IPR029058">
    <property type="entry name" value="AB_hydrolase_fold"/>
</dbReference>
<dbReference type="Pfam" id="PF00975">
    <property type="entry name" value="Thioesterase"/>
    <property type="match status" value="1"/>
</dbReference>
<dbReference type="PANTHER" id="PTHR11487:SF0">
    <property type="entry name" value="S-ACYL FATTY ACID SYNTHASE THIOESTERASE, MEDIUM CHAIN"/>
    <property type="match status" value="1"/>
</dbReference>
<evidence type="ECO:0000256" key="1">
    <source>
        <dbReference type="ARBA" id="ARBA00007169"/>
    </source>
</evidence>
<reference evidence="4" key="1">
    <citation type="submission" date="2017-04" db="EMBL/GenBank/DDBJ databases">
        <authorList>
            <person name="Varghese N."/>
            <person name="Submissions S."/>
        </authorList>
    </citation>
    <scope>NUCLEOTIDE SEQUENCE [LARGE SCALE GENOMIC DNA]</scope>
    <source>
        <strain evidence="4">DSM 9293</strain>
    </source>
</reference>
<accession>A0A1W1WNW9</accession>
<dbReference type="Proteomes" id="UP000192660">
    <property type="component" value="Unassembled WGS sequence"/>
</dbReference>
<feature type="domain" description="Thioesterase" evidence="2">
    <location>
        <begin position="15"/>
        <end position="224"/>
    </location>
</feature>
<comment type="similarity">
    <text evidence="1">Belongs to the thioesterase family.</text>
</comment>